<sequence>MDLFNHLIMGAGLPTLSGVKGWVLDIVSQFIVIVVVALAAKHFVKLKIGGIVAACVLGSAVTWTIRHWSQFSGWVDALMNKL</sequence>
<dbReference type="RefSeq" id="WP_025649948.1">
    <property type="nucleotide sequence ID" value="NZ_AP028932.1"/>
</dbReference>
<dbReference type="Proteomes" id="UP000587477">
    <property type="component" value="Chromosome"/>
</dbReference>
<evidence type="ECO:0000313" key="2">
    <source>
        <dbReference type="Proteomes" id="UP000587477"/>
    </source>
</evidence>
<reference evidence="2" key="1">
    <citation type="submission" date="2020-10" db="EMBL/GenBank/DDBJ databases">
        <title>Complete genome sequence of Bacillus velezensis NST6.</title>
        <authorList>
            <person name="Choi J."/>
        </authorList>
    </citation>
    <scope>NUCLEOTIDE SEQUENCE [LARGE SCALE GENOMIC DNA]</scope>
    <source>
        <strain evidence="2">NST6</strain>
    </source>
</reference>
<proteinExistence type="predicted"/>
<organism evidence="1 2">
    <name type="scientific">Bacillus velezensis</name>
    <dbReference type="NCBI Taxonomy" id="492670"/>
    <lineage>
        <taxon>Bacteria</taxon>
        <taxon>Bacillati</taxon>
        <taxon>Bacillota</taxon>
        <taxon>Bacilli</taxon>
        <taxon>Bacillales</taxon>
        <taxon>Bacillaceae</taxon>
        <taxon>Bacillus</taxon>
        <taxon>Bacillus amyloliquefaciens group</taxon>
    </lineage>
</organism>
<gene>
    <name evidence="1" type="ORF">BACVE_001167</name>
</gene>
<dbReference type="EMBL" id="CP063687">
    <property type="protein sequence ID" value="QOY26211.1"/>
    <property type="molecule type" value="Genomic_DNA"/>
</dbReference>
<protein>
    <submittedName>
        <fullName evidence="1">Uncharacterized protein</fullName>
    </submittedName>
</protein>
<name>A0A411A2Q7_BACVE</name>
<dbReference type="AlphaFoldDB" id="A0A411A2Q7"/>
<evidence type="ECO:0000313" key="1">
    <source>
        <dbReference type="EMBL" id="QOY26211.1"/>
    </source>
</evidence>
<accession>A0A411A2Q7</accession>